<gene>
    <name evidence="1" type="ORF">CkaCkLH20_13232</name>
</gene>
<evidence type="ECO:0000313" key="1">
    <source>
        <dbReference type="EMBL" id="KAF9869315.1"/>
    </source>
</evidence>
<dbReference type="EMBL" id="JAATWM020000078">
    <property type="protein sequence ID" value="KAF9869315.1"/>
    <property type="molecule type" value="Genomic_DNA"/>
</dbReference>
<dbReference type="RefSeq" id="XP_038738776.1">
    <property type="nucleotide sequence ID" value="XM_038895942.1"/>
</dbReference>
<dbReference type="OrthoDB" id="4851728at2759"/>
<reference evidence="1" key="2">
    <citation type="submission" date="2020-11" db="EMBL/GenBank/DDBJ databases">
        <title>Whole genome sequencing of Colletotrichum sp.</title>
        <authorList>
            <person name="Li H."/>
        </authorList>
    </citation>
    <scope>NUCLEOTIDE SEQUENCE</scope>
    <source>
        <strain evidence="1">CkLH20</strain>
    </source>
</reference>
<accession>A0A9P6HT05</accession>
<dbReference type="Proteomes" id="UP000781932">
    <property type="component" value="Unassembled WGS sequence"/>
</dbReference>
<organism evidence="1 2">
    <name type="scientific">Colletotrichum karsti</name>
    <dbReference type="NCBI Taxonomy" id="1095194"/>
    <lineage>
        <taxon>Eukaryota</taxon>
        <taxon>Fungi</taxon>
        <taxon>Dikarya</taxon>
        <taxon>Ascomycota</taxon>
        <taxon>Pezizomycotina</taxon>
        <taxon>Sordariomycetes</taxon>
        <taxon>Hypocreomycetidae</taxon>
        <taxon>Glomerellales</taxon>
        <taxon>Glomerellaceae</taxon>
        <taxon>Colletotrichum</taxon>
        <taxon>Colletotrichum boninense species complex</taxon>
    </lineage>
</organism>
<comment type="caution">
    <text evidence="1">The sequence shown here is derived from an EMBL/GenBank/DDBJ whole genome shotgun (WGS) entry which is preliminary data.</text>
</comment>
<protein>
    <submittedName>
        <fullName evidence="1">Uncharacterized protein</fullName>
    </submittedName>
</protein>
<keyword evidence="2" id="KW-1185">Reference proteome</keyword>
<reference evidence="1" key="1">
    <citation type="submission" date="2020-03" db="EMBL/GenBank/DDBJ databases">
        <authorList>
            <person name="He L."/>
        </authorList>
    </citation>
    <scope>NUCLEOTIDE SEQUENCE</scope>
    <source>
        <strain evidence="1">CkLH20</strain>
    </source>
</reference>
<sequence length="470" mass="52999">MAKFSDLPIDILMEICDFLLHRGTTIEEVFAKAHVAFCIEPTLLEDIIALTLQQGHSSVVALSQVSPSYEPLLQCLDRTLSLHGKTFLSDAVRFLKLIDSKPEIAQRVKIVYLNLEEKDCADADFDGQTVDYLRQLAENGGIPWSEEPSCHLPVSYVFSGSTLEDRINTVARILIGRLPNVEQLGLSLPALPLGYHDNPKRSPESNVVLKRLKHLALRTYSPVMSRNVRRGYRILEDLAVTPTHLFLQDPFLCHVGIGPTAKPFSHLFQHVTHLILGGQMTHEGDHESEIIHMIECCAPLQDFRCEAPMRNHDSGTHGALAIINSLKKQHATSLRTLAIRFCQGWLEDDLDCIEFTSFINLENLCMTTACIKKRQVGRAKDDATRTEGTITTLPKSLIQIYFLDYPQCIADELKWLASHREALPNLKLVHFWDTRMWNEWGGWEDTESDALVNSGLNVLPLTCDAVDWQV</sequence>
<dbReference type="AlphaFoldDB" id="A0A9P6HT05"/>
<name>A0A9P6HT05_9PEZI</name>
<evidence type="ECO:0000313" key="2">
    <source>
        <dbReference type="Proteomes" id="UP000781932"/>
    </source>
</evidence>
<dbReference type="GeneID" id="62169016"/>
<proteinExistence type="predicted"/>